<evidence type="ECO:0000313" key="3">
    <source>
        <dbReference type="Proteomes" id="UP001595851"/>
    </source>
</evidence>
<dbReference type="InterPro" id="IPR058776">
    <property type="entry name" value="KhtT-like_N"/>
</dbReference>
<gene>
    <name evidence="2" type="ORF">ACFOY2_41000</name>
</gene>
<comment type="caution">
    <text evidence="2">The sequence shown here is derived from an EMBL/GenBank/DDBJ whole genome shotgun (WGS) entry which is preliminary data.</text>
</comment>
<name>A0ABV8GIA8_9ACTN</name>
<evidence type="ECO:0000259" key="1">
    <source>
        <dbReference type="Pfam" id="PF25991"/>
    </source>
</evidence>
<reference evidence="3" key="1">
    <citation type="journal article" date="2019" name="Int. J. Syst. Evol. Microbiol.">
        <title>The Global Catalogue of Microorganisms (GCM) 10K type strain sequencing project: providing services to taxonomists for standard genome sequencing and annotation.</title>
        <authorList>
            <consortium name="The Broad Institute Genomics Platform"/>
            <consortium name="The Broad Institute Genome Sequencing Center for Infectious Disease"/>
            <person name="Wu L."/>
            <person name="Ma J."/>
        </authorList>
    </citation>
    <scope>NUCLEOTIDE SEQUENCE [LARGE SCALE GENOMIC DNA]</scope>
    <source>
        <strain evidence="3">TBRC 1276</strain>
    </source>
</reference>
<organism evidence="2 3">
    <name type="scientific">Nonomuraea purpurea</name>
    <dbReference type="NCBI Taxonomy" id="1849276"/>
    <lineage>
        <taxon>Bacteria</taxon>
        <taxon>Bacillati</taxon>
        <taxon>Actinomycetota</taxon>
        <taxon>Actinomycetes</taxon>
        <taxon>Streptosporangiales</taxon>
        <taxon>Streptosporangiaceae</taxon>
        <taxon>Nonomuraea</taxon>
    </lineage>
</organism>
<dbReference type="Pfam" id="PF25991">
    <property type="entry name" value="KhtT_N"/>
    <property type="match status" value="1"/>
</dbReference>
<feature type="domain" description="Potassium/proton antiporter subunit KhtT-like N-terminal" evidence="1">
    <location>
        <begin position="6"/>
        <end position="69"/>
    </location>
</feature>
<dbReference type="Proteomes" id="UP001595851">
    <property type="component" value="Unassembled WGS sequence"/>
</dbReference>
<proteinExistence type="predicted"/>
<evidence type="ECO:0000313" key="2">
    <source>
        <dbReference type="EMBL" id="MFC4013666.1"/>
    </source>
</evidence>
<sequence length="90" mass="9875">MEHVPVTVPGTGTVHHFSTRRGERLGLITGASGERTLLVYDGADPDQPTHSVTLDADEADQLAEVLHTRPFADRLAAVERRLAEIIARHR</sequence>
<keyword evidence="3" id="KW-1185">Reference proteome</keyword>
<protein>
    <recommendedName>
        <fullName evidence="1">Potassium/proton antiporter subunit KhtT-like N-terminal domain-containing protein</fullName>
    </recommendedName>
</protein>
<dbReference type="RefSeq" id="WP_379533523.1">
    <property type="nucleotide sequence ID" value="NZ_JBHSBI010000029.1"/>
</dbReference>
<dbReference type="EMBL" id="JBHSBI010000029">
    <property type="protein sequence ID" value="MFC4013666.1"/>
    <property type="molecule type" value="Genomic_DNA"/>
</dbReference>
<accession>A0ABV8GIA8</accession>